<dbReference type="SUPFAM" id="SSF56235">
    <property type="entry name" value="N-terminal nucleophile aminohydrolases (Ntn hydrolases)"/>
    <property type="match status" value="1"/>
</dbReference>
<keyword evidence="8" id="KW-0677">Repeat</keyword>
<dbReference type="InterPro" id="IPR047084">
    <property type="entry name" value="GFAT_N"/>
</dbReference>
<dbReference type="InterPro" id="IPR035490">
    <property type="entry name" value="GlmS/FrlB_SIS"/>
</dbReference>
<organism evidence="13 14">
    <name type="scientific">Xylanibacillus composti</name>
    <dbReference type="NCBI Taxonomy" id="1572762"/>
    <lineage>
        <taxon>Bacteria</taxon>
        <taxon>Bacillati</taxon>
        <taxon>Bacillota</taxon>
        <taxon>Bacilli</taxon>
        <taxon>Bacillales</taxon>
        <taxon>Paenibacillaceae</taxon>
        <taxon>Xylanibacillus</taxon>
    </lineage>
</organism>
<dbReference type="InterPro" id="IPR035466">
    <property type="entry name" value="GlmS/AgaS_SIS"/>
</dbReference>
<feature type="active site" description="Nucleophile; for GATase activity" evidence="10">
    <location>
        <position position="2"/>
    </location>
</feature>
<evidence type="ECO:0000256" key="8">
    <source>
        <dbReference type="ARBA" id="ARBA00022737"/>
    </source>
</evidence>
<evidence type="ECO:0000256" key="6">
    <source>
        <dbReference type="ARBA" id="ARBA00022576"/>
    </source>
</evidence>
<feature type="domain" description="SIS" evidence="12">
    <location>
        <begin position="458"/>
        <end position="599"/>
    </location>
</feature>
<comment type="catalytic activity">
    <reaction evidence="1 10">
        <text>D-fructose 6-phosphate + L-glutamine = D-glucosamine 6-phosphate + L-glutamate</text>
        <dbReference type="Rhea" id="RHEA:13237"/>
        <dbReference type="ChEBI" id="CHEBI:29985"/>
        <dbReference type="ChEBI" id="CHEBI:58359"/>
        <dbReference type="ChEBI" id="CHEBI:58725"/>
        <dbReference type="ChEBI" id="CHEBI:61527"/>
        <dbReference type="EC" id="2.6.1.16"/>
    </reaction>
</comment>
<dbReference type="GO" id="GO:0004360">
    <property type="term" value="F:glutamine-fructose-6-phosphate transaminase (isomerizing) activity"/>
    <property type="evidence" value="ECO:0007669"/>
    <property type="project" value="UniProtKB-UniRule"/>
</dbReference>
<evidence type="ECO:0000256" key="2">
    <source>
        <dbReference type="ARBA" id="ARBA00004496"/>
    </source>
</evidence>
<dbReference type="GO" id="GO:0006047">
    <property type="term" value="P:UDP-N-acetylglucosamine metabolic process"/>
    <property type="evidence" value="ECO:0007669"/>
    <property type="project" value="TreeGrafter"/>
</dbReference>
<evidence type="ECO:0000256" key="3">
    <source>
        <dbReference type="ARBA" id="ARBA00012916"/>
    </source>
</evidence>
<comment type="subunit">
    <text evidence="10">Homodimer.</text>
</comment>
<dbReference type="Gene3D" id="3.40.50.10490">
    <property type="entry name" value="Glucose-6-phosphate isomerase like protein, domain 1"/>
    <property type="match status" value="2"/>
</dbReference>
<dbReference type="FunFam" id="3.40.50.10490:FF:000022">
    <property type="entry name" value="Glutamine--fructose-6-phosphate aminotransferase [isomerizing]"/>
    <property type="match status" value="1"/>
</dbReference>
<dbReference type="Proteomes" id="UP000677918">
    <property type="component" value="Unassembled WGS sequence"/>
</dbReference>
<dbReference type="PANTHER" id="PTHR10937">
    <property type="entry name" value="GLUCOSAMINE--FRUCTOSE-6-PHOSPHATE AMINOTRANSFERASE, ISOMERIZING"/>
    <property type="match status" value="1"/>
</dbReference>
<keyword evidence="9" id="KW-0315">Glutamine amidotransferase</keyword>
<sequence length="609" mass="66406">MCGIVGYIGNRDAQPILLNGLSKLEYRGYDSAGVAVLEQDRIKISKVEGRLANLSGRLDHRPLKGSAGIGHTRWATHGKPSDANSHPHADMSGKFTVVHNGIVENYMALKKELERKGIVFTSETDTEVIAHLLAEQYQGDLVAAVRAVIRKLQGAYSLGVMTEHEPDKLVAVRQSSPLVVGAGQGENFLASDIAALLEHTRYVHILDDGDVAVMTPERISIIKAETGEPVNRKPVRIDWHADQVEKGQFEHFMLKEIHEQPLTLRNTMLGRINDRDEVSFPELAPAAGAFKDVEKIFIVACGTAYHAGLVGGAMIEKLTRIPVQCDIASEFRYRDPIITDRTLVVVVSQSGETADTLAALHESRRRGAKVLAITNVPTSSIARDADFVIPTMAGPEIAVASTKAYTTQLLAFCLFSIYLAQEKRTLGQKLHAELVQGLKALPVQVEKVLENANEVKLFAESIKDADSLFFIGRGLDYAVALEGSLKLKEISYIHSEAYAAGELKHGTLALIEKDTPVIALVTHMELYEKTVSNIKEVKARGARVMGITVEGNVELLNAADEICFIPPSLQLLAPILAVVPLQLIAYYASLALGNDIDKPRNLAKSVTVE</sequence>
<keyword evidence="6 10" id="KW-0032">Aminotransferase</keyword>
<dbReference type="NCBIfam" id="NF001484">
    <property type="entry name" value="PRK00331.1"/>
    <property type="match status" value="1"/>
</dbReference>
<dbReference type="FunFam" id="3.40.50.10490:FF:000001">
    <property type="entry name" value="Glutamine--fructose-6-phosphate aminotransferase [isomerizing]"/>
    <property type="match status" value="1"/>
</dbReference>
<dbReference type="EC" id="2.6.1.16" evidence="3 10"/>
<feature type="domain" description="Glutamine amidotransferase type-2" evidence="11">
    <location>
        <begin position="2"/>
        <end position="217"/>
    </location>
</feature>
<accession>A0A8J4H431</accession>
<keyword evidence="5 10" id="KW-0963">Cytoplasm</keyword>
<dbReference type="GO" id="GO:0006487">
    <property type="term" value="P:protein N-linked glycosylation"/>
    <property type="evidence" value="ECO:0007669"/>
    <property type="project" value="TreeGrafter"/>
</dbReference>
<dbReference type="NCBIfam" id="TIGR01135">
    <property type="entry name" value="glmS"/>
    <property type="match status" value="1"/>
</dbReference>
<dbReference type="GO" id="GO:0006002">
    <property type="term" value="P:fructose 6-phosphate metabolic process"/>
    <property type="evidence" value="ECO:0007669"/>
    <property type="project" value="TreeGrafter"/>
</dbReference>
<keyword evidence="14" id="KW-1185">Reference proteome</keyword>
<dbReference type="PROSITE" id="PS51278">
    <property type="entry name" value="GATASE_TYPE_2"/>
    <property type="match status" value="1"/>
</dbReference>
<dbReference type="InterPro" id="IPR017932">
    <property type="entry name" value="GATase_2_dom"/>
</dbReference>
<dbReference type="InterPro" id="IPR046348">
    <property type="entry name" value="SIS_dom_sf"/>
</dbReference>
<comment type="subcellular location">
    <subcellularLocation>
        <location evidence="2 10">Cytoplasm</location>
    </subcellularLocation>
</comment>
<dbReference type="CDD" id="cd05008">
    <property type="entry name" value="SIS_GlmS_GlmD_1"/>
    <property type="match status" value="1"/>
</dbReference>
<evidence type="ECO:0000259" key="12">
    <source>
        <dbReference type="PROSITE" id="PS51464"/>
    </source>
</evidence>
<comment type="function">
    <text evidence="10">Catalyzes the first step in hexosamine metabolism, converting fructose-6P into glucosamine-6P using glutamine as a nitrogen source.</text>
</comment>
<proteinExistence type="inferred from homology"/>
<dbReference type="PROSITE" id="PS51464">
    <property type="entry name" value="SIS"/>
    <property type="match status" value="2"/>
</dbReference>
<evidence type="ECO:0000256" key="7">
    <source>
        <dbReference type="ARBA" id="ARBA00022679"/>
    </source>
</evidence>
<feature type="active site" description="For Fru-6P isomerization activity" evidence="10">
    <location>
        <position position="604"/>
    </location>
</feature>
<dbReference type="Gene3D" id="3.60.20.10">
    <property type="entry name" value="Glutamine Phosphoribosylpyrophosphate, subunit 1, domain 1"/>
    <property type="match status" value="1"/>
</dbReference>
<evidence type="ECO:0000256" key="10">
    <source>
        <dbReference type="HAMAP-Rule" id="MF_00164"/>
    </source>
</evidence>
<evidence type="ECO:0000256" key="4">
    <source>
        <dbReference type="ARBA" id="ARBA00016090"/>
    </source>
</evidence>
<dbReference type="GO" id="GO:0005975">
    <property type="term" value="P:carbohydrate metabolic process"/>
    <property type="evidence" value="ECO:0007669"/>
    <property type="project" value="UniProtKB-UniRule"/>
</dbReference>
<dbReference type="SUPFAM" id="SSF53697">
    <property type="entry name" value="SIS domain"/>
    <property type="match status" value="1"/>
</dbReference>
<evidence type="ECO:0000256" key="1">
    <source>
        <dbReference type="ARBA" id="ARBA00001031"/>
    </source>
</evidence>
<reference evidence="13" key="1">
    <citation type="submission" date="2021-04" db="EMBL/GenBank/DDBJ databases">
        <title>Draft genome sequence of Xylanibacillus composti strain K13.</title>
        <authorList>
            <person name="Uke A."/>
            <person name="Chhe C."/>
            <person name="Baramee S."/>
            <person name="Kosugi A."/>
        </authorList>
    </citation>
    <scope>NUCLEOTIDE SEQUENCE</scope>
    <source>
        <strain evidence="13">K13</strain>
    </source>
</reference>
<feature type="domain" description="SIS" evidence="12">
    <location>
        <begin position="286"/>
        <end position="425"/>
    </location>
</feature>
<dbReference type="InterPro" id="IPR029055">
    <property type="entry name" value="Ntn_hydrolases_N"/>
</dbReference>
<protein>
    <recommendedName>
        <fullName evidence="4 10">Glutamine--fructose-6-phosphate aminotransferase [isomerizing]</fullName>
        <ecNumber evidence="3 10">2.6.1.16</ecNumber>
    </recommendedName>
    <alternativeName>
        <fullName evidence="10">D-fructose-6-phosphate amidotransferase</fullName>
    </alternativeName>
    <alternativeName>
        <fullName evidence="10">GFAT</fullName>
    </alternativeName>
    <alternativeName>
        <fullName evidence="10">Glucosamine-6-phosphate synthase</fullName>
    </alternativeName>
    <alternativeName>
        <fullName evidence="10">Hexosephosphate aminotransferase</fullName>
    </alternativeName>
    <alternativeName>
        <fullName evidence="10">L-glutamine--D-fructose-6-phosphate amidotransferase</fullName>
    </alternativeName>
</protein>
<dbReference type="FunFam" id="3.60.20.10:FF:000006">
    <property type="entry name" value="Glutamine--fructose-6-phosphate aminotransferase [isomerizing]"/>
    <property type="match status" value="1"/>
</dbReference>
<dbReference type="Pfam" id="PF01380">
    <property type="entry name" value="SIS"/>
    <property type="match status" value="2"/>
</dbReference>
<keyword evidence="7 10" id="KW-0808">Transferase</keyword>
<evidence type="ECO:0000259" key="11">
    <source>
        <dbReference type="PROSITE" id="PS51278"/>
    </source>
</evidence>
<dbReference type="InterPro" id="IPR005855">
    <property type="entry name" value="GFAT"/>
</dbReference>
<dbReference type="RefSeq" id="WP_213413455.1">
    <property type="nucleotide sequence ID" value="NZ_BOVK01000053.1"/>
</dbReference>
<evidence type="ECO:0000256" key="9">
    <source>
        <dbReference type="ARBA" id="ARBA00022962"/>
    </source>
</evidence>
<dbReference type="InterPro" id="IPR001347">
    <property type="entry name" value="SIS_dom"/>
</dbReference>
<dbReference type="AlphaFoldDB" id="A0A8J4H431"/>
<comment type="caution">
    <text evidence="13">The sequence shown here is derived from an EMBL/GenBank/DDBJ whole genome shotgun (WGS) entry which is preliminary data.</text>
</comment>
<evidence type="ECO:0000313" key="13">
    <source>
        <dbReference type="EMBL" id="GIQ70637.1"/>
    </source>
</evidence>
<dbReference type="CDD" id="cd00714">
    <property type="entry name" value="GFAT"/>
    <property type="match status" value="1"/>
</dbReference>
<feature type="initiator methionine" description="Removed" evidence="10">
    <location>
        <position position="1"/>
    </location>
</feature>
<evidence type="ECO:0000256" key="5">
    <source>
        <dbReference type="ARBA" id="ARBA00022490"/>
    </source>
</evidence>
<gene>
    <name evidence="10" type="primary">glmS</name>
    <name evidence="13" type="ORF">XYCOK13_34610</name>
</gene>
<dbReference type="GO" id="GO:0005829">
    <property type="term" value="C:cytosol"/>
    <property type="evidence" value="ECO:0007669"/>
    <property type="project" value="TreeGrafter"/>
</dbReference>
<dbReference type="PANTHER" id="PTHR10937:SF0">
    <property type="entry name" value="GLUTAMINE--FRUCTOSE-6-PHOSPHATE TRANSAMINASE (ISOMERIZING)"/>
    <property type="match status" value="1"/>
</dbReference>
<dbReference type="GO" id="GO:0097367">
    <property type="term" value="F:carbohydrate derivative binding"/>
    <property type="evidence" value="ECO:0007669"/>
    <property type="project" value="InterPro"/>
</dbReference>
<dbReference type="EMBL" id="BOVK01000053">
    <property type="protein sequence ID" value="GIQ70637.1"/>
    <property type="molecule type" value="Genomic_DNA"/>
</dbReference>
<evidence type="ECO:0000313" key="14">
    <source>
        <dbReference type="Proteomes" id="UP000677918"/>
    </source>
</evidence>
<dbReference type="CDD" id="cd05009">
    <property type="entry name" value="SIS_GlmS_GlmD_2"/>
    <property type="match status" value="1"/>
</dbReference>
<name>A0A8J4H431_9BACL</name>
<dbReference type="HAMAP" id="MF_00164">
    <property type="entry name" value="GlmS"/>
    <property type="match status" value="1"/>
</dbReference>
<dbReference type="Pfam" id="PF13522">
    <property type="entry name" value="GATase_6"/>
    <property type="match status" value="1"/>
</dbReference>